<sequence>MIGTVRFMTEISADGAEALLGAAIRPLAASTFVATFTGVGLGREQARNVLDKEIHRRFGKPRGSDAHHAYQAVIVQIVLIWEQALLAARTTSGPLRLLPDGARVLAAADPLSELHALLGV</sequence>
<comment type="caution">
    <text evidence="1">The sequence shown here is derived from an EMBL/GenBank/DDBJ whole genome shotgun (WGS) entry which is preliminary data.</text>
</comment>
<keyword evidence="2" id="KW-1185">Reference proteome</keyword>
<dbReference type="EMBL" id="SNXZ01000003">
    <property type="protein sequence ID" value="TDP97200.1"/>
    <property type="molecule type" value="Genomic_DNA"/>
</dbReference>
<protein>
    <submittedName>
        <fullName evidence="1">Uncharacterized protein</fullName>
    </submittedName>
</protein>
<evidence type="ECO:0000313" key="1">
    <source>
        <dbReference type="EMBL" id="TDP97200.1"/>
    </source>
</evidence>
<accession>A0A4R6SB85</accession>
<organism evidence="1 2">
    <name type="scientific">Labedaea rhizosphaerae</name>
    <dbReference type="NCBI Taxonomy" id="598644"/>
    <lineage>
        <taxon>Bacteria</taxon>
        <taxon>Bacillati</taxon>
        <taxon>Actinomycetota</taxon>
        <taxon>Actinomycetes</taxon>
        <taxon>Pseudonocardiales</taxon>
        <taxon>Pseudonocardiaceae</taxon>
        <taxon>Labedaea</taxon>
    </lineage>
</organism>
<name>A0A4R6SB85_LABRH</name>
<dbReference type="Proteomes" id="UP000295444">
    <property type="component" value="Unassembled WGS sequence"/>
</dbReference>
<reference evidence="1 2" key="1">
    <citation type="submission" date="2019-03" db="EMBL/GenBank/DDBJ databases">
        <title>Genomic Encyclopedia of Type Strains, Phase IV (KMG-IV): sequencing the most valuable type-strain genomes for metagenomic binning, comparative biology and taxonomic classification.</title>
        <authorList>
            <person name="Goeker M."/>
        </authorList>
    </citation>
    <scope>NUCLEOTIDE SEQUENCE [LARGE SCALE GENOMIC DNA]</scope>
    <source>
        <strain evidence="1 2">DSM 45361</strain>
    </source>
</reference>
<gene>
    <name evidence="1" type="ORF">EV186_103162</name>
</gene>
<evidence type="ECO:0000313" key="2">
    <source>
        <dbReference type="Proteomes" id="UP000295444"/>
    </source>
</evidence>
<dbReference type="AlphaFoldDB" id="A0A4R6SB85"/>
<proteinExistence type="predicted"/>